<proteinExistence type="predicted"/>
<keyword evidence="7" id="KW-1185">Reference proteome</keyword>
<dbReference type="SFLD" id="SFLDG00179">
    <property type="entry name" value="mandelate_racemase"/>
    <property type="match status" value="1"/>
</dbReference>
<dbReference type="Pfam" id="PF13378">
    <property type="entry name" value="MR_MLE_C"/>
    <property type="match status" value="1"/>
</dbReference>
<dbReference type="Gene3D" id="3.30.390.10">
    <property type="entry name" value="Enolase-like, N-terminal domain"/>
    <property type="match status" value="1"/>
</dbReference>
<dbReference type="Pfam" id="PF02746">
    <property type="entry name" value="MR_MLE_N"/>
    <property type="match status" value="1"/>
</dbReference>
<reference evidence="6 7" key="1">
    <citation type="submission" date="2014-06" db="EMBL/GenBank/DDBJ databases">
        <title>Evolutionary Origins and Diversification of the Mycorrhizal Mutualists.</title>
        <authorList>
            <consortium name="DOE Joint Genome Institute"/>
            <consortium name="Mycorrhizal Genomics Consortium"/>
            <person name="Kohler A."/>
            <person name="Kuo A."/>
            <person name="Nagy L.G."/>
            <person name="Floudas D."/>
            <person name="Copeland A."/>
            <person name="Barry K.W."/>
            <person name="Cichocki N."/>
            <person name="Veneault-Fourrey C."/>
            <person name="LaButti K."/>
            <person name="Lindquist E.A."/>
            <person name="Lipzen A."/>
            <person name="Lundell T."/>
            <person name="Morin E."/>
            <person name="Murat C."/>
            <person name="Riley R."/>
            <person name="Ohm R."/>
            <person name="Sun H."/>
            <person name="Tunlid A."/>
            <person name="Henrissat B."/>
            <person name="Grigoriev I.V."/>
            <person name="Hibbett D.S."/>
            <person name="Martin F."/>
        </authorList>
    </citation>
    <scope>NUCLEOTIDE SEQUENCE [LARGE SCALE GENOMIC DNA]</scope>
    <source>
        <strain evidence="6 7">SS14</strain>
    </source>
</reference>
<dbReference type="PANTHER" id="PTHR48080:SF2">
    <property type="entry name" value="D-GALACTONATE DEHYDRATASE"/>
    <property type="match status" value="1"/>
</dbReference>
<evidence type="ECO:0000256" key="4">
    <source>
        <dbReference type="ARBA" id="ARBA00023239"/>
    </source>
</evidence>
<dbReference type="GO" id="GO:0046872">
    <property type="term" value="F:metal ion binding"/>
    <property type="evidence" value="ECO:0007669"/>
    <property type="project" value="UniProtKB-KW"/>
</dbReference>
<keyword evidence="4" id="KW-0456">Lyase</keyword>
<dbReference type="InterPro" id="IPR029065">
    <property type="entry name" value="Enolase_C-like"/>
</dbReference>
<dbReference type="NCBIfam" id="NF010624">
    <property type="entry name" value="PRK14017.1"/>
    <property type="match status" value="1"/>
</dbReference>
<organism evidence="6 7">
    <name type="scientific">Sphaerobolus stellatus (strain SS14)</name>
    <dbReference type="NCBI Taxonomy" id="990650"/>
    <lineage>
        <taxon>Eukaryota</taxon>
        <taxon>Fungi</taxon>
        <taxon>Dikarya</taxon>
        <taxon>Basidiomycota</taxon>
        <taxon>Agaricomycotina</taxon>
        <taxon>Agaricomycetes</taxon>
        <taxon>Phallomycetidae</taxon>
        <taxon>Geastrales</taxon>
        <taxon>Sphaerobolaceae</taxon>
        <taxon>Sphaerobolus</taxon>
    </lineage>
</organism>
<dbReference type="GO" id="GO:0034194">
    <property type="term" value="P:D-galactonate catabolic process"/>
    <property type="evidence" value="ECO:0007669"/>
    <property type="project" value="InterPro"/>
</dbReference>
<name>A0A0C9V2F3_SPHS4</name>
<dbReference type="SFLD" id="SFLDS00001">
    <property type="entry name" value="Enolase"/>
    <property type="match status" value="1"/>
</dbReference>
<dbReference type="Proteomes" id="UP000054279">
    <property type="component" value="Unassembled WGS sequence"/>
</dbReference>
<evidence type="ECO:0000259" key="5">
    <source>
        <dbReference type="SMART" id="SM00922"/>
    </source>
</evidence>
<comment type="cofactor">
    <cofactor evidence="1">
        <name>Mg(2+)</name>
        <dbReference type="ChEBI" id="CHEBI:18420"/>
    </cofactor>
</comment>
<evidence type="ECO:0000256" key="1">
    <source>
        <dbReference type="ARBA" id="ARBA00001946"/>
    </source>
</evidence>
<dbReference type="HOGENOM" id="CLU_030273_3_2_1"/>
<keyword evidence="2" id="KW-0479">Metal-binding</keyword>
<dbReference type="InterPro" id="IPR036849">
    <property type="entry name" value="Enolase-like_C_sf"/>
</dbReference>
<evidence type="ECO:0000313" key="7">
    <source>
        <dbReference type="Proteomes" id="UP000054279"/>
    </source>
</evidence>
<dbReference type="SUPFAM" id="SSF54826">
    <property type="entry name" value="Enolase N-terminal domain-like"/>
    <property type="match status" value="1"/>
</dbReference>
<dbReference type="PROSITE" id="PS00908">
    <property type="entry name" value="MR_MLE_1"/>
    <property type="match status" value="1"/>
</dbReference>
<dbReference type="PANTHER" id="PTHR48080">
    <property type="entry name" value="D-GALACTONATE DEHYDRATASE-RELATED"/>
    <property type="match status" value="1"/>
</dbReference>
<dbReference type="InterPro" id="IPR018110">
    <property type="entry name" value="Mandel_Rmase/mucon_lact_enz_CS"/>
</dbReference>
<dbReference type="EMBL" id="KN837138">
    <property type="protein sequence ID" value="KIJ41199.1"/>
    <property type="molecule type" value="Genomic_DNA"/>
</dbReference>
<evidence type="ECO:0000256" key="2">
    <source>
        <dbReference type="ARBA" id="ARBA00022723"/>
    </source>
</evidence>
<dbReference type="SMART" id="SM00922">
    <property type="entry name" value="MR_MLE"/>
    <property type="match status" value="1"/>
</dbReference>
<dbReference type="InterPro" id="IPR013342">
    <property type="entry name" value="Mandelate_racemase_C"/>
</dbReference>
<dbReference type="GO" id="GO:0009063">
    <property type="term" value="P:amino acid catabolic process"/>
    <property type="evidence" value="ECO:0007669"/>
    <property type="project" value="InterPro"/>
</dbReference>
<accession>A0A0C9V2F3</accession>
<evidence type="ECO:0000313" key="6">
    <source>
        <dbReference type="EMBL" id="KIJ41199.1"/>
    </source>
</evidence>
<dbReference type="InterPro" id="IPR013341">
    <property type="entry name" value="Mandelate_racemase_N_dom"/>
</dbReference>
<dbReference type="AlphaFoldDB" id="A0A0C9V2F3"/>
<gene>
    <name evidence="6" type="ORF">M422DRAFT_31822</name>
</gene>
<dbReference type="Gene3D" id="3.20.20.120">
    <property type="entry name" value="Enolase-like C-terminal domain"/>
    <property type="match status" value="1"/>
</dbReference>
<dbReference type="GO" id="GO:0008869">
    <property type="term" value="F:galactonate dehydratase activity"/>
    <property type="evidence" value="ECO:0007669"/>
    <property type="project" value="InterPro"/>
</dbReference>
<protein>
    <recommendedName>
        <fullName evidence="5">Mandelate racemase/muconate lactonizing enzyme C-terminal domain-containing protein</fullName>
    </recommendedName>
</protein>
<dbReference type="SUPFAM" id="SSF51604">
    <property type="entry name" value="Enolase C-terminal domain-like"/>
    <property type="match status" value="1"/>
</dbReference>
<dbReference type="SFLD" id="SFLDF00003">
    <property type="entry name" value="D-galactonate_dehydratase"/>
    <property type="match status" value="1"/>
</dbReference>
<dbReference type="OrthoDB" id="2579025at2759"/>
<dbReference type="CDD" id="cd03325">
    <property type="entry name" value="D-galactonate_dehydratase"/>
    <property type="match status" value="1"/>
</dbReference>
<dbReference type="InterPro" id="IPR023592">
    <property type="entry name" value="Galactonate_deHydtase"/>
</dbReference>
<feature type="domain" description="Mandelate racemase/muconate lactonizing enzyme C-terminal" evidence="5">
    <location>
        <begin position="148"/>
        <end position="250"/>
    </location>
</feature>
<sequence>MSTSSTGPTPKSTVSQPLSSINDDVLVKLEYFRVPPRWLFVRIESNNGLVGWGEATLEGHTEAVEGALGALKDTFMGWPTDNIEDIWQHGFRSRFYRGGEVLMSAISGLDIALWDLKGKRLGIPIWSLLGGKVRERVKVYSWIGGDRPSDIEKAARARKDAGYKAVKMNATEDLGWLDSPAALEPTIERLRIVISLGLDAGLDFHGRVHRPMAKQLVALLAPHKPLFIEEPLLPGHIPEIARLAQQSSIPIALGERLFTRQDFRPYLEQGAVDIIQPDVSHAGGISETRRIASLAETYDVGFAPHCPNGPIALAASLALDASTPNFVIQESSIGMHYNEEADLLTYVKNTEIFDVVDGMVNVPVGPGLGVTIDEELVRKAARDAPAWRNPVWRGPDGAFREW</sequence>
<keyword evidence="3" id="KW-0460">Magnesium</keyword>
<evidence type="ECO:0000256" key="3">
    <source>
        <dbReference type="ARBA" id="ARBA00022842"/>
    </source>
</evidence>
<dbReference type="InterPro" id="IPR034593">
    <property type="entry name" value="DgoD-like"/>
</dbReference>
<dbReference type="InterPro" id="IPR029017">
    <property type="entry name" value="Enolase-like_N"/>
</dbReference>